<name>A0ABX5CLY4_9ALTE</name>
<dbReference type="Gene3D" id="3.40.630.30">
    <property type="match status" value="1"/>
</dbReference>
<evidence type="ECO:0000313" key="2">
    <source>
        <dbReference type="EMBL" id="PRO68447.1"/>
    </source>
</evidence>
<organism evidence="2 3">
    <name type="scientific">Alteromonas gracilis</name>
    <dbReference type="NCBI Taxonomy" id="1479524"/>
    <lineage>
        <taxon>Bacteria</taxon>
        <taxon>Pseudomonadati</taxon>
        <taxon>Pseudomonadota</taxon>
        <taxon>Gammaproteobacteria</taxon>
        <taxon>Alteromonadales</taxon>
        <taxon>Alteromonadaceae</taxon>
        <taxon>Alteromonas/Salinimonas group</taxon>
        <taxon>Alteromonas</taxon>
    </lineage>
</organism>
<accession>A0ABX5CLY4</accession>
<dbReference type="RefSeq" id="WP_105931586.1">
    <property type="nucleotide sequence ID" value="NZ_PVNO01000026.1"/>
</dbReference>
<proteinExistence type="predicted"/>
<dbReference type="EMBL" id="PVNO01000026">
    <property type="protein sequence ID" value="PRO68447.1"/>
    <property type="molecule type" value="Genomic_DNA"/>
</dbReference>
<dbReference type="InterPro" id="IPR016181">
    <property type="entry name" value="Acyl_CoA_acyltransferase"/>
</dbReference>
<dbReference type="Pfam" id="PF13480">
    <property type="entry name" value="Acetyltransf_6"/>
    <property type="match status" value="1"/>
</dbReference>
<evidence type="ECO:0000313" key="3">
    <source>
        <dbReference type="Proteomes" id="UP000239539"/>
    </source>
</evidence>
<evidence type="ECO:0000259" key="1">
    <source>
        <dbReference type="Pfam" id="PF13480"/>
    </source>
</evidence>
<sequence>MTALNRILVITDLDGLHSIRENWLKLEEVALFKNLFNSYDWVDTWARHYAHYIERLLIFTYWREGELCSILPLYINTSNATTAYYISSFEPSHIETCSEAQDFMSLSVDTLPPVRMFKHHLVEQGINNIKMSNLSPRSLFLSWASELPGFREVTKERVRFYIPLLTGMEKLNKKTRRYRKAATKIGMNIRKVSHMEELEVVFSALTKLNSERWIAKGQPAIFVEKTFTDFHKDIARKLLMSNKLSLYYLYKQNNIVAVNYSIVSGNSLIFYQSGNNTSFRPNISPGIILHYAQAIEAQNQGKDMYDFMSSSSASEYKSKLTDTKEDVVSFALYISPLSFFKSRLLETIRTIKRWGVSSVKPSHS</sequence>
<protein>
    <recommendedName>
        <fullName evidence="1">BioF2-like acetyltransferase domain-containing protein</fullName>
    </recommendedName>
</protein>
<keyword evidence="3" id="KW-1185">Reference proteome</keyword>
<feature type="domain" description="BioF2-like acetyltransferase" evidence="1">
    <location>
        <begin position="172"/>
        <end position="317"/>
    </location>
</feature>
<gene>
    <name evidence="2" type="ORF">C6Y39_12430</name>
</gene>
<reference evidence="3" key="1">
    <citation type="journal article" date="2020" name="Int. J. Syst. Evol. Microbiol.">
        <title>Alteromonas alba sp. nov., a marine bacterium isolated from the seawater of the West Pacific Ocean.</title>
        <authorList>
            <person name="Sun C."/>
            <person name="Wu Y.-H."/>
            <person name="Xamxidin M."/>
            <person name="Cheng H."/>
            <person name="Xu X.-W."/>
        </authorList>
    </citation>
    <scope>NUCLEOTIDE SEQUENCE [LARGE SCALE GENOMIC DNA]</scope>
    <source>
        <strain evidence="3">9a2</strain>
    </source>
</reference>
<comment type="caution">
    <text evidence="2">The sequence shown here is derived from an EMBL/GenBank/DDBJ whole genome shotgun (WGS) entry which is preliminary data.</text>
</comment>
<dbReference type="Proteomes" id="UP000239539">
    <property type="component" value="Unassembled WGS sequence"/>
</dbReference>
<dbReference type="InterPro" id="IPR038740">
    <property type="entry name" value="BioF2-like_GNAT_dom"/>
</dbReference>
<dbReference type="SUPFAM" id="SSF55729">
    <property type="entry name" value="Acyl-CoA N-acyltransferases (Nat)"/>
    <property type="match status" value="1"/>
</dbReference>